<dbReference type="OrthoDB" id="9820127at2"/>
<accession>A0A4Q9HC30</accession>
<name>A0A4Q9HC30_9SPHI</name>
<organism evidence="1 2">
    <name type="scientific">Pedobacter kyonggii</name>
    <dbReference type="NCBI Taxonomy" id="1926871"/>
    <lineage>
        <taxon>Bacteria</taxon>
        <taxon>Pseudomonadati</taxon>
        <taxon>Bacteroidota</taxon>
        <taxon>Sphingobacteriia</taxon>
        <taxon>Sphingobacteriales</taxon>
        <taxon>Sphingobacteriaceae</taxon>
        <taxon>Pedobacter</taxon>
    </lineage>
</organism>
<evidence type="ECO:0000313" key="2">
    <source>
        <dbReference type="Proteomes" id="UP000291819"/>
    </source>
</evidence>
<keyword evidence="2" id="KW-1185">Reference proteome</keyword>
<dbReference type="EMBL" id="SIXF01000010">
    <property type="protein sequence ID" value="TBO41905.1"/>
    <property type="molecule type" value="Genomic_DNA"/>
</dbReference>
<evidence type="ECO:0000313" key="1">
    <source>
        <dbReference type="EMBL" id="TBO41905.1"/>
    </source>
</evidence>
<proteinExistence type="predicted"/>
<dbReference type="Gene3D" id="3.30.70.1430">
    <property type="entry name" value="Multidrug efflux transporter AcrB pore domain"/>
    <property type="match status" value="2"/>
</dbReference>
<dbReference type="InterPro" id="IPR001036">
    <property type="entry name" value="Acrflvin-R"/>
</dbReference>
<sequence length="229" mass="25753">MTVLKIKLSKPSLIITGLLIIIIGLSCKQKTQAQYAVEITINSKTTDSDLMKSEVIAPLEKEILKIEHVSKIASLSKKSYGLIKVDFKPNINIDETILNLQNRIQMVTMNLPKDAEVIISKIVENPKVVELKISLNNADSSSIDSTTMKTNIINPLVKQTLEIKGVHQALTFSKNGVGIVRLKFYPEISEYEISSRVQQKLSEIKTYLPKKFKIEASKVWDESKKNKNN</sequence>
<dbReference type="RefSeq" id="WP_131030297.1">
    <property type="nucleotide sequence ID" value="NZ_SIXF01000010.1"/>
</dbReference>
<dbReference type="GO" id="GO:0005886">
    <property type="term" value="C:plasma membrane"/>
    <property type="evidence" value="ECO:0007669"/>
    <property type="project" value="TreeGrafter"/>
</dbReference>
<protein>
    <submittedName>
        <fullName evidence="1">Efflux RND transporter permease subunit</fullName>
    </submittedName>
</protein>
<dbReference type="Pfam" id="PF00873">
    <property type="entry name" value="ACR_tran"/>
    <property type="match status" value="1"/>
</dbReference>
<dbReference type="PANTHER" id="PTHR32063:SF0">
    <property type="entry name" value="SWARMING MOTILITY PROTEIN SWRC"/>
    <property type="match status" value="1"/>
</dbReference>
<reference evidence="1 2" key="1">
    <citation type="submission" date="2019-02" db="EMBL/GenBank/DDBJ databases">
        <title>Pedobacter kyonggii whole genome sequence analysis.</title>
        <authorList>
            <person name="Dahal R.H."/>
        </authorList>
    </citation>
    <scope>NUCLEOTIDE SEQUENCE [LARGE SCALE GENOMIC DNA]</scope>
    <source>
        <strain evidence="1 2">K-4-11-1</strain>
    </source>
</reference>
<gene>
    <name evidence="1" type="ORF">EYS08_12160</name>
</gene>
<dbReference type="Proteomes" id="UP000291819">
    <property type="component" value="Unassembled WGS sequence"/>
</dbReference>
<dbReference type="PANTHER" id="PTHR32063">
    <property type="match status" value="1"/>
</dbReference>
<dbReference type="PROSITE" id="PS51257">
    <property type="entry name" value="PROKAR_LIPOPROTEIN"/>
    <property type="match status" value="1"/>
</dbReference>
<dbReference type="AlphaFoldDB" id="A0A4Q9HC30"/>
<comment type="caution">
    <text evidence="1">The sequence shown here is derived from an EMBL/GenBank/DDBJ whole genome shotgun (WGS) entry which is preliminary data.</text>
</comment>
<dbReference type="GO" id="GO:0042910">
    <property type="term" value="F:xenobiotic transmembrane transporter activity"/>
    <property type="evidence" value="ECO:0007669"/>
    <property type="project" value="TreeGrafter"/>
</dbReference>
<dbReference type="SUPFAM" id="SSF82693">
    <property type="entry name" value="Multidrug efflux transporter AcrB pore domain, PN1, PN2, PC1 and PC2 subdomains"/>
    <property type="match status" value="2"/>
</dbReference>